<gene>
    <name evidence="2" type="ORF">AB0H04_30520</name>
</gene>
<protein>
    <recommendedName>
        <fullName evidence="4">Lipoprotein</fullName>
    </recommendedName>
</protein>
<dbReference type="PANTHER" id="PTHR39335">
    <property type="entry name" value="BLL4220 PROTEIN"/>
    <property type="match status" value="1"/>
</dbReference>
<sequence length="222" mass="22391">MRSFSFTARPGAAASRRLRRAAVASALVLGAVSGLSACGKTIQIGGSEPTPSSAPSAPATSPPQSAGNAALQVVDSTARQAGLTGNGGTVVGTAPQEAPPKWVQLSAVTSPQLSGPHLININQAALYRFDDDGADPSRSACEGTCAQKWPPVTIQEGGNVYLAGVDPKAVGAIRRTDGQIQVTVGGRPVYRFSGDSGPGDLNGQGVDGKWFAVGPAGDKVTQ</sequence>
<evidence type="ECO:0008006" key="4">
    <source>
        <dbReference type="Google" id="ProtNLM"/>
    </source>
</evidence>
<dbReference type="EMBL" id="JBFAEG010000025">
    <property type="protein sequence ID" value="MEU5711155.1"/>
    <property type="molecule type" value="Genomic_DNA"/>
</dbReference>
<dbReference type="Pfam" id="PF03640">
    <property type="entry name" value="Lipoprotein_15"/>
    <property type="match status" value="2"/>
</dbReference>
<accession>A0ABV3AGS0</accession>
<evidence type="ECO:0000256" key="1">
    <source>
        <dbReference type="SAM" id="MobiDB-lite"/>
    </source>
</evidence>
<dbReference type="RefSeq" id="WP_031028544.1">
    <property type="nucleotide sequence ID" value="NZ_JBEXDP010000041.1"/>
</dbReference>
<evidence type="ECO:0000313" key="3">
    <source>
        <dbReference type="Proteomes" id="UP001551011"/>
    </source>
</evidence>
<evidence type="ECO:0000313" key="2">
    <source>
        <dbReference type="EMBL" id="MEU5711155.1"/>
    </source>
</evidence>
<dbReference type="Proteomes" id="UP001551011">
    <property type="component" value="Unassembled WGS sequence"/>
</dbReference>
<name>A0ABV3AGS0_9ACTN</name>
<dbReference type="PANTHER" id="PTHR39335:SF1">
    <property type="entry name" value="BLL4220 PROTEIN"/>
    <property type="match status" value="1"/>
</dbReference>
<reference evidence="2 3" key="1">
    <citation type="submission" date="2024-06" db="EMBL/GenBank/DDBJ databases">
        <title>The Natural Products Discovery Center: Release of the First 8490 Sequenced Strains for Exploring Actinobacteria Biosynthetic Diversity.</title>
        <authorList>
            <person name="Kalkreuter E."/>
            <person name="Kautsar S.A."/>
            <person name="Yang D."/>
            <person name="Bader C.D."/>
            <person name="Teijaro C.N."/>
            <person name="Fluegel L."/>
            <person name="Davis C.M."/>
            <person name="Simpson J.R."/>
            <person name="Lauterbach L."/>
            <person name="Steele A.D."/>
            <person name="Gui C."/>
            <person name="Meng S."/>
            <person name="Li G."/>
            <person name="Viehrig K."/>
            <person name="Ye F."/>
            <person name="Su P."/>
            <person name="Kiefer A.F."/>
            <person name="Nichols A."/>
            <person name="Cepeda A.J."/>
            <person name="Yan W."/>
            <person name="Fan B."/>
            <person name="Jiang Y."/>
            <person name="Adhikari A."/>
            <person name="Zheng C.-J."/>
            <person name="Schuster L."/>
            <person name="Cowan T.M."/>
            <person name="Smanski M.J."/>
            <person name="Chevrette M.G."/>
            <person name="De Carvalho L.P.S."/>
            <person name="Shen B."/>
        </authorList>
    </citation>
    <scope>NUCLEOTIDE SEQUENCE [LARGE SCALE GENOMIC DNA]</scope>
    <source>
        <strain evidence="2 3">NPDC020594</strain>
    </source>
</reference>
<organism evidence="2 3">
    <name type="scientific">Streptomyces flaveolus</name>
    <dbReference type="NCBI Taxonomy" id="67297"/>
    <lineage>
        <taxon>Bacteria</taxon>
        <taxon>Bacillati</taxon>
        <taxon>Actinomycetota</taxon>
        <taxon>Actinomycetes</taxon>
        <taxon>Kitasatosporales</taxon>
        <taxon>Streptomycetaceae</taxon>
        <taxon>Streptomyces</taxon>
    </lineage>
</organism>
<feature type="region of interest" description="Disordered" evidence="1">
    <location>
        <begin position="43"/>
        <end position="68"/>
    </location>
</feature>
<proteinExistence type="predicted"/>
<keyword evidence="3" id="KW-1185">Reference proteome</keyword>
<dbReference type="InterPro" id="IPR005297">
    <property type="entry name" value="Lipoprotein_repeat"/>
</dbReference>
<feature type="compositionally biased region" description="Low complexity" evidence="1">
    <location>
        <begin position="47"/>
        <end position="66"/>
    </location>
</feature>
<comment type="caution">
    <text evidence="2">The sequence shown here is derived from an EMBL/GenBank/DDBJ whole genome shotgun (WGS) entry which is preliminary data.</text>
</comment>